<dbReference type="HAMAP" id="MF_00061">
    <property type="entry name" value="IspE"/>
    <property type="match status" value="1"/>
</dbReference>
<reference evidence="12 13" key="1">
    <citation type="submission" date="2011-09" db="EMBL/GenBank/DDBJ databases">
        <title>The draft genome of Treponema saccharophilum DSM 2985.</title>
        <authorList>
            <consortium name="US DOE Joint Genome Institute (JGI-PGF)"/>
            <person name="Lucas S."/>
            <person name="Copeland A."/>
            <person name="Lapidus A."/>
            <person name="Glavina del Rio T."/>
            <person name="Dalin E."/>
            <person name="Tice H."/>
            <person name="Bruce D."/>
            <person name="Goodwin L."/>
            <person name="Pitluck S."/>
            <person name="Peters L."/>
            <person name="Kyrpides N."/>
            <person name="Mavromatis K."/>
            <person name="Ivanova N."/>
            <person name="Markowitz V."/>
            <person name="Cheng J.-F."/>
            <person name="Hugenholtz P."/>
            <person name="Woyke T."/>
            <person name="Wu D."/>
            <person name="Gronow S."/>
            <person name="Wellnitz S."/>
            <person name="Brambilla E."/>
            <person name="Klenk H.-P."/>
            <person name="Eisen J.A."/>
        </authorList>
    </citation>
    <scope>NUCLEOTIDE SEQUENCE [LARGE SCALE GENOMIC DNA]</scope>
    <source>
        <strain evidence="12 13">DSM 2985</strain>
    </source>
</reference>
<dbReference type="InterPro" id="IPR013750">
    <property type="entry name" value="GHMP_kinase_C_dom"/>
</dbReference>
<evidence type="ECO:0000256" key="1">
    <source>
        <dbReference type="ARBA" id="ARBA00009684"/>
    </source>
</evidence>
<keyword evidence="4 9" id="KW-0808">Transferase</keyword>
<comment type="caution">
    <text evidence="12">The sequence shown here is derived from an EMBL/GenBank/DDBJ whole genome shotgun (WGS) entry which is preliminary data.</text>
</comment>
<keyword evidence="9" id="KW-0414">Isoprene biosynthesis</keyword>
<proteinExistence type="inferred from homology"/>
<evidence type="ECO:0000256" key="4">
    <source>
        <dbReference type="ARBA" id="ARBA00022679"/>
    </source>
</evidence>
<accession>H7EH70</accession>
<keyword evidence="5 9" id="KW-0547">Nucleotide-binding</keyword>
<dbReference type="UniPathway" id="UPA00056">
    <property type="reaction ID" value="UER00094"/>
</dbReference>
<dbReference type="PIRSF" id="PIRSF010376">
    <property type="entry name" value="IspE"/>
    <property type="match status" value="1"/>
</dbReference>
<gene>
    <name evidence="9" type="primary">ispE</name>
    <name evidence="12" type="ORF">TresaDRAFT_2631</name>
</gene>
<dbReference type="GO" id="GO:0016114">
    <property type="term" value="P:terpenoid biosynthetic process"/>
    <property type="evidence" value="ECO:0007669"/>
    <property type="project" value="InterPro"/>
</dbReference>
<evidence type="ECO:0000256" key="6">
    <source>
        <dbReference type="ARBA" id="ARBA00022777"/>
    </source>
</evidence>
<evidence type="ECO:0000256" key="5">
    <source>
        <dbReference type="ARBA" id="ARBA00022741"/>
    </source>
</evidence>
<feature type="binding site" evidence="9">
    <location>
        <begin position="97"/>
        <end position="107"/>
    </location>
    <ligand>
        <name>ATP</name>
        <dbReference type="ChEBI" id="CHEBI:30616"/>
    </ligand>
</feature>
<dbReference type="PANTHER" id="PTHR43527">
    <property type="entry name" value="4-DIPHOSPHOCYTIDYL-2-C-METHYL-D-ERYTHRITOL KINASE, CHLOROPLASTIC"/>
    <property type="match status" value="1"/>
</dbReference>
<evidence type="ECO:0000313" key="12">
    <source>
        <dbReference type="EMBL" id="EIC03069.1"/>
    </source>
</evidence>
<evidence type="ECO:0000313" key="13">
    <source>
        <dbReference type="Proteomes" id="UP000003571"/>
    </source>
</evidence>
<dbReference type="eggNOG" id="COG1947">
    <property type="taxonomic scope" value="Bacteria"/>
</dbReference>
<dbReference type="InterPro" id="IPR004424">
    <property type="entry name" value="IspE"/>
</dbReference>
<comment type="catalytic activity">
    <reaction evidence="9">
        <text>4-CDP-2-C-methyl-D-erythritol + ATP = 4-CDP-2-C-methyl-D-erythritol 2-phosphate + ADP + H(+)</text>
        <dbReference type="Rhea" id="RHEA:18437"/>
        <dbReference type="ChEBI" id="CHEBI:15378"/>
        <dbReference type="ChEBI" id="CHEBI:30616"/>
        <dbReference type="ChEBI" id="CHEBI:57823"/>
        <dbReference type="ChEBI" id="CHEBI:57919"/>
        <dbReference type="ChEBI" id="CHEBI:456216"/>
        <dbReference type="EC" id="2.7.1.148"/>
    </reaction>
</comment>
<evidence type="ECO:0000256" key="9">
    <source>
        <dbReference type="HAMAP-Rule" id="MF_00061"/>
    </source>
</evidence>
<dbReference type="GO" id="GO:0050515">
    <property type="term" value="F:4-(cytidine 5'-diphospho)-2-C-methyl-D-erythritol kinase activity"/>
    <property type="evidence" value="ECO:0007669"/>
    <property type="project" value="UniProtKB-UniRule"/>
</dbReference>
<feature type="domain" description="GHMP kinase C-terminal" evidence="11">
    <location>
        <begin position="223"/>
        <end position="282"/>
    </location>
</feature>
<evidence type="ECO:0000259" key="10">
    <source>
        <dbReference type="Pfam" id="PF00288"/>
    </source>
</evidence>
<dbReference type="Pfam" id="PF08544">
    <property type="entry name" value="GHMP_kinases_C"/>
    <property type="match status" value="1"/>
</dbReference>
<comment type="pathway">
    <text evidence="9">Isoprenoid biosynthesis; isopentenyl diphosphate biosynthesis via DXP pathway; isopentenyl diphosphate from 1-deoxy-D-xylulose 5-phosphate: step 3/6.</text>
</comment>
<sequence length="287" mass="30317">MMDVSVRIFAPAKINVGLRVLGKKEGDTYHGIESIFQTVGLCDEIEVGLVPGRGQCYVSCDAMSLPEDNTITRTYRSFVGLTGCGDSVSVSIKKRIPAGGGLGGGSSDAASFLRALADLNGICLDSGLSDAVAGDVGSDVFFFLGLRSGFGAALVSGRGEVVREIRARDLHVVLVLPDVFSSTKEAYSLLDREYGEEGDVGGYIDFESYEDEYNGAVRGWRFRNSFTRVLSAVHPEIGEAVGALLESGAEFADMSGSGSSVFGVFSSRETASSAASALGRRWRCVLA</sequence>
<dbReference type="AlphaFoldDB" id="H7EH70"/>
<feature type="active site" evidence="9">
    <location>
        <position position="13"/>
    </location>
</feature>
<keyword evidence="6 9" id="KW-0418">Kinase</keyword>
<evidence type="ECO:0000256" key="7">
    <source>
        <dbReference type="ARBA" id="ARBA00022840"/>
    </source>
</evidence>
<dbReference type="SUPFAM" id="SSF54211">
    <property type="entry name" value="Ribosomal protein S5 domain 2-like"/>
    <property type="match status" value="1"/>
</dbReference>
<dbReference type="GO" id="GO:0019288">
    <property type="term" value="P:isopentenyl diphosphate biosynthetic process, methylerythritol 4-phosphate pathway"/>
    <property type="evidence" value="ECO:0007669"/>
    <property type="project" value="UniProtKB-UniRule"/>
</dbReference>
<dbReference type="InterPro" id="IPR014721">
    <property type="entry name" value="Ribsml_uS5_D2-typ_fold_subgr"/>
</dbReference>
<name>H7EH70_9SPIR</name>
<comment type="similarity">
    <text evidence="1 9">Belongs to the GHMP kinase family. IspE subfamily.</text>
</comment>
<dbReference type="SUPFAM" id="SSF55060">
    <property type="entry name" value="GHMP Kinase, C-terminal domain"/>
    <property type="match status" value="1"/>
</dbReference>
<comment type="function">
    <text evidence="9">Catalyzes the phosphorylation of the position 2 hydroxy group of 4-diphosphocytidyl-2C-methyl-D-erythritol.</text>
</comment>
<dbReference type="Pfam" id="PF00288">
    <property type="entry name" value="GHMP_kinases_N"/>
    <property type="match status" value="1"/>
</dbReference>
<evidence type="ECO:0000256" key="2">
    <source>
        <dbReference type="ARBA" id="ARBA00012052"/>
    </source>
</evidence>
<dbReference type="InterPro" id="IPR036554">
    <property type="entry name" value="GHMP_kinase_C_sf"/>
</dbReference>
<dbReference type="InterPro" id="IPR006204">
    <property type="entry name" value="GHMP_kinase_N_dom"/>
</dbReference>
<evidence type="ECO:0000256" key="8">
    <source>
        <dbReference type="ARBA" id="ARBA00032554"/>
    </source>
</evidence>
<organism evidence="12 13">
    <name type="scientific">Treponema saccharophilum DSM 2985</name>
    <dbReference type="NCBI Taxonomy" id="907348"/>
    <lineage>
        <taxon>Bacteria</taxon>
        <taxon>Pseudomonadati</taxon>
        <taxon>Spirochaetota</taxon>
        <taxon>Spirochaetia</taxon>
        <taxon>Spirochaetales</taxon>
        <taxon>Treponemataceae</taxon>
        <taxon>Treponema</taxon>
    </lineage>
</organism>
<dbReference type="GO" id="GO:0005524">
    <property type="term" value="F:ATP binding"/>
    <property type="evidence" value="ECO:0007669"/>
    <property type="project" value="UniProtKB-UniRule"/>
</dbReference>
<protein>
    <recommendedName>
        <fullName evidence="3 9">4-diphosphocytidyl-2-C-methyl-D-erythritol kinase</fullName>
        <shortName evidence="9">CMK</shortName>
        <ecNumber evidence="2 9">2.7.1.148</ecNumber>
    </recommendedName>
    <alternativeName>
        <fullName evidence="8 9">4-(cytidine-5'-diphospho)-2-C-methyl-D-erythritol kinase</fullName>
    </alternativeName>
</protein>
<dbReference type="InterPro" id="IPR020568">
    <property type="entry name" value="Ribosomal_Su5_D2-typ_SF"/>
</dbReference>
<dbReference type="EC" id="2.7.1.148" evidence="2 9"/>
<dbReference type="STRING" id="907348.TresaDRAFT_2631"/>
<evidence type="ECO:0000256" key="3">
    <source>
        <dbReference type="ARBA" id="ARBA00017473"/>
    </source>
</evidence>
<keyword evidence="13" id="KW-1185">Reference proteome</keyword>
<dbReference type="Gene3D" id="3.30.230.10">
    <property type="match status" value="1"/>
</dbReference>
<feature type="domain" description="GHMP kinase N-terminal" evidence="10">
    <location>
        <begin position="69"/>
        <end position="126"/>
    </location>
</feature>
<feature type="active site" evidence="9">
    <location>
        <position position="139"/>
    </location>
</feature>
<dbReference type="EMBL" id="AGRW01000024">
    <property type="protein sequence ID" value="EIC03069.1"/>
    <property type="molecule type" value="Genomic_DNA"/>
</dbReference>
<evidence type="ECO:0000259" key="11">
    <source>
        <dbReference type="Pfam" id="PF08544"/>
    </source>
</evidence>
<dbReference type="PATRIC" id="fig|907348.3.peg.127"/>
<dbReference type="Gene3D" id="3.30.70.890">
    <property type="entry name" value="GHMP kinase, C-terminal domain"/>
    <property type="match status" value="1"/>
</dbReference>
<dbReference type="Proteomes" id="UP000003571">
    <property type="component" value="Unassembled WGS sequence"/>
</dbReference>
<keyword evidence="7 9" id="KW-0067">ATP-binding</keyword>
<dbReference type="PANTHER" id="PTHR43527:SF2">
    <property type="entry name" value="4-DIPHOSPHOCYTIDYL-2-C-METHYL-D-ERYTHRITOL KINASE, CHLOROPLASTIC"/>
    <property type="match status" value="1"/>
</dbReference>